<dbReference type="SUPFAM" id="SSF56349">
    <property type="entry name" value="DNA breaking-rejoining enzymes"/>
    <property type="match status" value="1"/>
</dbReference>
<dbReference type="InterPro" id="IPR004107">
    <property type="entry name" value="Integrase_SAM-like_N"/>
</dbReference>
<accession>A0ABW4LNY9</accession>
<name>A0ABW4LNY9_9BACI</name>
<keyword evidence="1 2" id="KW-0238">DNA-binding</keyword>
<evidence type="ECO:0000313" key="5">
    <source>
        <dbReference type="Proteomes" id="UP001597214"/>
    </source>
</evidence>
<evidence type="ECO:0000259" key="3">
    <source>
        <dbReference type="PROSITE" id="PS51900"/>
    </source>
</evidence>
<keyword evidence="5" id="KW-1185">Reference proteome</keyword>
<comment type="caution">
    <text evidence="4">The sequence shown here is derived from an EMBL/GenBank/DDBJ whole genome shotgun (WGS) entry which is preliminary data.</text>
</comment>
<protein>
    <submittedName>
        <fullName evidence="4">Tyrosine-type recombinase/integrase</fullName>
    </submittedName>
</protein>
<dbReference type="Pfam" id="PF02899">
    <property type="entry name" value="Phage_int_SAM_1"/>
    <property type="match status" value="1"/>
</dbReference>
<dbReference type="PROSITE" id="PS51900">
    <property type="entry name" value="CB"/>
    <property type="match status" value="1"/>
</dbReference>
<gene>
    <name evidence="4" type="ORF">ACFSCX_06645</name>
</gene>
<proteinExistence type="predicted"/>
<dbReference type="EMBL" id="JBHUEM010000005">
    <property type="protein sequence ID" value="MFD1736242.1"/>
    <property type="molecule type" value="Genomic_DNA"/>
</dbReference>
<evidence type="ECO:0000256" key="2">
    <source>
        <dbReference type="PROSITE-ProRule" id="PRU01248"/>
    </source>
</evidence>
<dbReference type="Gene3D" id="1.10.150.130">
    <property type="match status" value="1"/>
</dbReference>
<evidence type="ECO:0000313" key="4">
    <source>
        <dbReference type="EMBL" id="MFD1736242.1"/>
    </source>
</evidence>
<dbReference type="Proteomes" id="UP001597214">
    <property type="component" value="Unassembled WGS sequence"/>
</dbReference>
<feature type="domain" description="Core-binding (CB)" evidence="3">
    <location>
        <begin position="11"/>
        <end position="90"/>
    </location>
</feature>
<dbReference type="InterPro" id="IPR010998">
    <property type="entry name" value="Integrase_recombinase_N"/>
</dbReference>
<evidence type="ECO:0000256" key="1">
    <source>
        <dbReference type="ARBA" id="ARBA00023125"/>
    </source>
</evidence>
<dbReference type="InterPro" id="IPR044068">
    <property type="entry name" value="CB"/>
</dbReference>
<dbReference type="InterPro" id="IPR011010">
    <property type="entry name" value="DNA_brk_join_enz"/>
</dbReference>
<organism evidence="4 5">
    <name type="scientific">Bacillus salitolerans</name>
    <dbReference type="NCBI Taxonomy" id="1437434"/>
    <lineage>
        <taxon>Bacteria</taxon>
        <taxon>Bacillati</taxon>
        <taxon>Bacillota</taxon>
        <taxon>Bacilli</taxon>
        <taxon>Bacillales</taxon>
        <taxon>Bacillaceae</taxon>
        <taxon>Bacillus</taxon>
    </lineage>
</organism>
<sequence length="296" mass="34790">MPYGFSNYLNSATNEDGDKHYKELTITTYLKTVEMFKAYLLANEEFSHIELKDAKTKHINSFLKSKLEENSLTTINKLLSSLKVFYDYLEKSQQIIIDPACKIKSFKVKELKPKNLDYEVLLTIRDSMLNKHHISLQAKVLFILGIRGLRFSDFSIKHSDVSHIDNRIEIQIGKRKVILKNAEAELFAEYYYESLLNGSEYLFAARNENSRSPIIDQSTLYYQLQKVFDEYEEIETRPNLTDIRHAYVYYLRMKKKYVIDQLSAELGIHKNRTSDLVKETIERYNGKEYNEDNIAI</sequence>
<reference evidence="5" key="1">
    <citation type="journal article" date="2019" name="Int. J. Syst. Evol. Microbiol.">
        <title>The Global Catalogue of Microorganisms (GCM) 10K type strain sequencing project: providing services to taxonomists for standard genome sequencing and annotation.</title>
        <authorList>
            <consortium name="The Broad Institute Genomics Platform"/>
            <consortium name="The Broad Institute Genome Sequencing Center for Infectious Disease"/>
            <person name="Wu L."/>
            <person name="Ma J."/>
        </authorList>
    </citation>
    <scope>NUCLEOTIDE SEQUENCE [LARGE SCALE GENOMIC DNA]</scope>
    <source>
        <strain evidence="5">CCUG 49339</strain>
    </source>
</reference>
<dbReference type="RefSeq" id="WP_377927389.1">
    <property type="nucleotide sequence ID" value="NZ_JBHUEM010000005.1"/>
</dbReference>